<evidence type="ECO:0000256" key="1">
    <source>
        <dbReference type="SAM" id="Phobius"/>
    </source>
</evidence>
<dbReference type="Proteomes" id="UP000261257">
    <property type="component" value="Unassembled WGS sequence"/>
</dbReference>
<keyword evidence="1" id="KW-1133">Transmembrane helix</keyword>
<evidence type="ECO:0000313" key="2">
    <source>
        <dbReference type="EMBL" id="RGL94197.1"/>
    </source>
</evidence>
<dbReference type="AlphaFoldDB" id="A0A3E4TSF3"/>
<gene>
    <name evidence="2" type="ORF">DXC39_29760</name>
</gene>
<feature type="transmembrane region" description="Helical" evidence="1">
    <location>
        <begin position="6"/>
        <end position="39"/>
    </location>
</feature>
<keyword evidence="1" id="KW-0472">Membrane</keyword>
<comment type="caution">
    <text evidence="2">The sequence shown here is derived from an EMBL/GenBank/DDBJ whole genome shotgun (WGS) entry which is preliminary data.</text>
</comment>
<organism evidence="2 3">
    <name type="scientific">Hungatella hathewayi</name>
    <dbReference type="NCBI Taxonomy" id="154046"/>
    <lineage>
        <taxon>Bacteria</taxon>
        <taxon>Bacillati</taxon>
        <taxon>Bacillota</taxon>
        <taxon>Clostridia</taxon>
        <taxon>Lachnospirales</taxon>
        <taxon>Lachnospiraceae</taxon>
        <taxon>Hungatella</taxon>
    </lineage>
</organism>
<sequence>MVTGVVVEIIAVIIAADAYAAIPVKIIVITIIIAALIHVPEKERKLMRPDLEMAVIMPPAGRIIVVANDICKKGRSVWAALSILFILFLPIINIRIFL</sequence>
<dbReference type="RefSeq" id="WP_055654001.1">
    <property type="nucleotide sequence ID" value="NZ_CABIXC010000003.1"/>
</dbReference>
<keyword evidence="1" id="KW-0812">Transmembrane</keyword>
<name>A0A3E4TSF3_9FIRM</name>
<feature type="transmembrane region" description="Helical" evidence="1">
    <location>
        <begin position="77"/>
        <end position="97"/>
    </location>
</feature>
<reference evidence="2 3" key="1">
    <citation type="submission" date="2018-08" db="EMBL/GenBank/DDBJ databases">
        <title>A genome reference for cultivated species of the human gut microbiota.</title>
        <authorList>
            <person name="Zou Y."/>
            <person name="Xue W."/>
            <person name="Luo G."/>
        </authorList>
    </citation>
    <scope>NUCLEOTIDE SEQUENCE [LARGE SCALE GENOMIC DNA]</scope>
    <source>
        <strain evidence="2 3">TF05-11AC</strain>
    </source>
</reference>
<protein>
    <submittedName>
        <fullName evidence="2">Uncharacterized protein</fullName>
    </submittedName>
</protein>
<dbReference type="EMBL" id="QSSQ01000054">
    <property type="protein sequence ID" value="RGL94197.1"/>
    <property type="molecule type" value="Genomic_DNA"/>
</dbReference>
<evidence type="ECO:0000313" key="3">
    <source>
        <dbReference type="Proteomes" id="UP000261257"/>
    </source>
</evidence>
<proteinExistence type="predicted"/>
<accession>A0A3E4TSF3</accession>